<protein>
    <submittedName>
        <fullName evidence="5">OLC1v1039051C2</fullName>
    </submittedName>
</protein>
<dbReference type="Gene3D" id="3.40.850.10">
    <property type="entry name" value="Kinesin motor domain"/>
    <property type="match status" value="1"/>
</dbReference>
<name>A0AAV1D4A3_OLDCO</name>
<accession>A0AAV1D4A3</accession>
<sequence>MSTKIRVPEGVSPSSIQASKEKEMKTYNPEPCSTGGSGISSVDPDGKPVQQKRKEIMARLALIEREYHSKSKKQATRHPLPPEEDNPLEEEENLDPPPPPPEEDSPPDPREDNLGPLPDFLKKDLSRMFSIPYGGCNKHKWLEYFRVMHNSRGFDIDTQSVPEKDDTPIIKPCDLRKHKIRNSIFRMSQHCINLFNTPREGDPVKMMYRSVRVEKATRAHRSYDFTKESDGIFPIPGQFSDAYPNSFPRVEYYFITFVATSVDADDGEVTFLGEYVVYPPRCVQKSMAVFCQMKDMVFEDWEKVKYTSRCRLPCCSSTDQFGGVTPLLSVPPHPRFVNDTQPGGSIRTADLLTRVEMAFEGDPFLGPSSSFKSKPTPSSSSHLRRSSPALLPGADGLSTRVRVAVRLRPRNAEELEADADFADCVEMQPQLKRLKLRKRDSDTYEFDEVLTKDASQKRVYEVVAKPVVEV</sequence>
<evidence type="ECO:0000256" key="1">
    <source>
        <dbReference type="ARBA" id="ARBA00023175"/>
    </source>
</evidence>
<evidence type="ECO:0000313" key="6">
    <source>
        <dbReference type="Proteomes" id="UP001161247"/>
    </source>
</evidence>
<evidence type="ECO:0000259" key="4">
    <source>
        <dbReference type="PROSITE" id="PS50067"/>
    </source>
</evidence>
<keyword evidence="6" id="KW-1185">Reference proteome</keyword>
<dbReference type="SUPFAM" id="SSF52540">
    <property type="entry name" value="P-loop containing nucleoside triphosphate hydrolases"/>
    <property type="match status" value="1"/>
</dbReference>
<feature type="region of interest" description="Disordered" evidence="3">
    <location>
        <begin position="1"/>
        <end position="119"/>
    </location>
</feature>
<dbReference type="Proteomes" id="UP001161247">
    <property type="component" value="Chromosome 4"/>
</dbReference>
<evidence type="ECO:0000256" key="3">
    <source>
        <dbReference type="SAM" id="MobiDB-lite"/>
    </source>
</evidence>
<proteinExistence type="inferred from homology"/>
<dbReference type="InterPro" id="IPR036961">
    <property type="entry name" value="Kinesin_motor_dom_sf"/>
</dbReference>
<feature type="domain" description="Kinesin motor" evidence="4">
    <location>
        <begin position="400"/>
        <end position="470"/>
    </location>
</feature>
<comment type="similarity">
    <text evidence="2">Belongs to the TRAFAC class myosin-kinesin ATPase superfamily. Kinesin family.</text>
</comment>
<dbReference type="AlphaFoldDB" id="A0AAV1D4A3"/>
<dbReference type="PROSITE" id="PS50067">
    <property type="entry name" value="KINESIN_MOTOR_2"/>
    <property type="match status" value="1"/>
</dbReference>
<dbReference type="InterPro" id="IPR001752">
    <property type="entry name" value="Kinesin_motor_dom"/>
</dbReference>
<dbReference type="GO" id="GO:0007018">
    <property type="term" value="P:microtubule-based movement"/>
    <property type="evidence" value="ECO:0007669"/>
    <property type="project" value="InterPro"/>
</dbReference>
<reference evidence="5" key="1">
    <citation type="submission" date="2023-03" db="EMBL/GenBank/DDBJ databases">
        <authorList>
            <person name="Julca I."/>
        </authorList>
    </citation>
    <scope>NUCLEOTIDE SEQUENCE</scope>
</reference>
<dbReference type="GO" id="GO:0005524">
    <property type="term" value="F:ATP binding"/>
    <property type="evidence" value="ECO:0007669"/>
    <property type="project" value="InterPro"/>
</dbReference>
<dbReference type="EMBL" id="OX459121">
    <property type="protein sequence ID" value="CAI9101672.1"/>
    <property type="molecule type" value="Genomic_DNA"/>
</dbReference>
<evidence type="ECO:0000256" key="2">
    <source>
        <dbReference type="PROSITE-ProRule" id="PRU00283"/>
    </source>
</evidence>
<organism evidence="5 6">
    <name type="scientific">Oldenlandia corymbosa var. corymbosa</name>
    <dbReference type="NCBI Taxonomy" id="529605"/>
    <lineage>
        <taxon>Eukaryota</taxon>
        <taxon>Viridiplantae</taxon>
        <taxon>Streptophyta</taxon>
        <taxon>Embryophyta</taxon>
        <taxon>Tracheophyta</taxon>
        <taxon>Spermatophyta</taxon>
        <taxon>Magnoliopsida</taxon>
        <taxon>eudicotyledons</taxon>
        <taxon>Gunneridae</taxon>
        <taxon>Pentapetalae</taxon>
        <taxon>asterids</taxon>
        <taxon>lamiids</taxon>
        <taxon>Gentianales</taxon>
        <taxon>Rubiaceae</taxon>
        <taxon>Rubioideae</taxon>
        <taxon>Spermacoceae</taxon>
        <taxon>Hedyotis-Oldenlandia complex</taxon>
        <taxon>Oldenlandia</taxon>
    </lineage>
</organism>
<keyword evidence="1" id="KW-0505">Motor protein</keyword>
<feature type="region of interest" description="Disordered" evidence="3">
    <location>
        <begin position="366"/>
        <end position="394"/>
    </location>
</feature>
<gene>
    <name evidence="5" type="ORF">OLC1_LOCUS11214</name>
</gene>
<feature type="compositionally biased region" description="Acidic residues" evidence="3">
    <location>
        <begin position="82"/>
        <end position="94"/>
    </location>
</feature>
<dbReference type="GO" id="GO:0008017">
    <property type="term" value="F:microtubule binding"/>
    <property type="evidence" value="ECO:0007669"/>
    <property type="project" value="InterPro"/>
</dbReference>
<feature type="compositionally biased region" description="Low complexity" evidence="3">
    <location>
        <begin position="367"/>
        <end position="392"/>
    </location>
</feature>
<comment type="caution">
    <text evidence="2">Lacks conserved residue(s) required for the propagation of feature annotation.</text>
</comment>
<evidence type="ECO:0000313" key="5">
    <source>
        <dbReference type="EMBL" id="CAI9101672.1"/>
    </source>
</evidence>
<dbReference type="GO" id="GO:0003777">
    <property type="term" value="F:microtubule motor activity"/>
    <property type="evidence" value="ECO:0007669"/>
    <property type="project" value="InterPro"/>
</dbReference>
<feature type="compositionally biased region" description="Basic and acidic residues" evidence="3">
    <location>
        <begin position="52"/>
        <end position="69"/>
    </location>
</feature>
<dbReference type="InterPro" id="IPR027417">
    <property type="entry name" value="P-loop_NTPase"/>
</dbReference>